<dbReference type="GO" id="GO:0004768">
    <property type="term" value="F:stearoyl-CoA 9-desaturase activity"/>
    <property type="evidence" value="ECO:0007669"/>
    <property type="project" value="TreeGrafter"/>
</dbReference>
<dbReference type="Pfam" id="PF00487">
    <property type="entry name" value="FA_desaturase"/>
    <property type="match status" value="1"/>
</dbReference>
<dbReference type="InterPro" id="IPR015876">
    <property type="entry name" value="Acyl-CoA_DS"/>
</dbReference>
<evidence type="ECO:0000256" key="4">
    <source>
        <dbReference type="ARBA" id="ARBA00022692"/>
    </source>
</evidence>
<evidence type="ECO:0000256" key="5">
    <source>
        <dbReference type="ARBA" id="ARBA00022832"/>
    </source>
</evidence>
<keyword evidence="10 13" id="KW-0472">Membrane</keyword>
<evidence type="ECO:0000256" key="8">
    <source>
        <dbReference type="ARBA" id="ARBA00023004"/>
    </source>
</evidence>
<keyword evidence="16" id="KW-1185">Reference proteome</keyword>
<dbReference type="EMBL" id="JADBJN010000004">
    <property type="protein sequence ID" value="KAG5667062.1"/>
    <property type="molecule type" value="Genomic_DNA"/>
</dbReference>
<evidence type="ECO:0000313" key="16">
    <source>
        <dbReference type="Proteomes" id="UP001107558"/>
    </source>
</evidence>
<comment type="caution">
    <text evidence="15">The sequence shown here is derived from an EMBL/GenBank/DDBJ whole genome shotgun (WGS) entry which is preliminary data.</text>
</comment>
<evidence type="ECO:0000256" key="2">
    <source>
        <dbReference type="ARBA" id="ARBA00009295"/>
    </source>
</evidence>
<proteinExistence type="inferred from homology"/>
<evidence type="ECO:0000256" key="1">
    <source>
        <dbReference type="ARBA" id="ARBA00004141"/>
    </source>
</evidence>
<feature type="domain" description="Fatty acid desaturase" evidence="14">
    <location>
        <begin position="62"/>
        <end position="271"/>
    </location>
</feature>
<dbReference type="GO" id="GO:0005506">
    <property type="term" value="F:iron ion binding"/>
    <property type="evidence" value="ECO:0007669"/>
    <property type="project" value="TreeGrafter"/>
</dbReference>
<evidence type="ECO:0000256" key="13">
    <source>
        <dbReference type="SAM" id="Phobius"/>
    </source>
</evidence>
<evidence type="ECO:0000256" key="3">
    <source>
        <dbReference type="ARBA" id="ARBA00022516"/>
    </source>
</evidence>
<feature type="transmembrane region" description="Helical" evidence="13">
    <location>
        <begin position="58"/>
        <end position="82"/>
    </location>
</feature>
<protein>
    <recommendedName>
        <fullName evidence="14">Fatty acid desaturase domain-containing protein</fullName>
    </recommendedName>
</protein>
<dbReference type="GO" id="GO:0006636">
    <property type="term" value="P:unsaturated fatty acid biosynthetic process"/>
    <property type="evidence" value="ECO:0007669"/>
    <property type="project" value="TreeGrafter"/>
</dbReference>
<sequence length="369" mass="43727">MQSQLNLKETKIINSSEQDNLSTSKGPFRTEIVWRNVLIFVLLHIFALLGLFHFDRRMFYFSFVYGWFGSYGISAGAHRLWCHRSYKANRKLEYILLFLNTIAVQNSVIEWVRDHRVHHKFSDTDADPHNSQRGFFFSHMGWLLCKKHPDVKKFGAKIDMSDLTSDWLLRFQHKYYVPLAILISFALPIFVSMKFFSTSFKTAFFMTSFRYLLTLHITWMINSVSHIGNWKPYDKNIEPSDSKLFGTLTFGEGWHNFHHVFPWDYKVSELPLYRYNVTIPFIDFFAWLGWATDLKVASEDMIRKRVLRTGDGSHPYSIEAAKNKQIFNEINNNLENDVKRGNEVYWGLNDEDIPEEDRQEIEIWCKKHD</sequence>
<evidence type="ECO:0000256" key="7">
    <source>
        <dbReference type="ARBA" id="ARBA00023002"/>
    </source>
</evidence>
<dbReference type="PRINTS" id="PR00075">
    <property type="entry name" value="FACDDSATRASE"/>
</dbReference>
<reference evidence="15" key="1">
    <citation type="submission" date="2021-03" db="EMBL/GenBank/DDBJ databases">
        <title>Chromosome level genome of the anhydrobiotic midge Polypedilum vanderplanki.</title>
        <authorList>
            <person name="Yoshida Y."/>
            <person name="Kikawada T."/>
            <person name="Gusev O."/>
        </authorList>
    </citation>
    <scope>NUCLEOTIDE SEQUENCE</scope>
    <source>
        <strain evidence="15">NIAS01</strain>
        <tissue evidence="15">Whole body or cell culture</tissue>
    </source>
</reference>
<dbReference type="CDD" id="cd03505">
    <property type="entry name" value="Delta9-FADS-like"/>
    <property type="match status" value="1"/>
</dbReference>
<dbReference type="InterPro" id="IPR005804">
    <property type="entry name" value="FA_desaturase_dom"/>
</dbReference>
<keyword evidence="4 12" id="KW-0812">Transmembrane</keyword>
<keyword evidence="8" id="KW-0408">Iron</keyword>
<keyword evidence="6 13" id="KW-1133">Transmembrane helix</keyword>
<feature type="transmembrane region" description="Helical" evidence="13">
    <location>
        <begin position="175"/>
        <end position="196"/>
    </location>
</feature>
<evidence type="ECO:0000256" key="11">
    <source>
        <dbReference type="ARBA" id="ARBA00023160"/>
    </source>
</evidence>
<feature type="transmembrane region" description="Helical" evidence="13">
    <location>
        <begin position="32"/>
        <end position="52"/>
    </location>
</feature>
<keyword evidence="11 12" id="KW-0275">Fatty acid biosynthesis</keyword>
<dbReference type="Proteomes" id="UP001107558">
    <property type="component" value="Chromosome 4"/>
</dbReference>
<keyword evidence="9" id="KW-0443">Lipid metabolism</keyword>
<dbReference type="AlphaFoldDB" id="A0A9J6BBU6"/>
<comment type="subcellular location">
    <subcellularLocation>
        <location evidence="1">Membrane</location>
        <topology evidence="1">Multi-pass membrane protein</topology>
    </subcellularLocation>
</comment>
<evidence type="ECO:0000256" key="9">
    <source>
        <dbReference type="ARBA" id="ARBA00023098"/>
    </source>
</evidence>
<dbReference type="OrthoDB" id="10260134at2759"/>
<dbReference type="PANTHER" id="PTHR11351">
    <property type="entry name" value="ACYL-COA DESATURASE"/>
    <property type="match status" value="1"/>
</dbReference>
<keyword evidence="7 12" id="KW-0560">Oxidoreductase</keyword>
<evidence type="ECO:0000259" key="14">
    <source>
        <dbReference type="Pfam" id="PF00487"/>
    </source>
</evidence>
<evidence type="ECO:0000256" key="6">
    <source>
        <dbReference type="ARBA" id="ARBA00022989"/>
    </source>
</evidence>
<dbReference type="PANTHER" id="PTHR11351:SF31">
    <property type="entry name" value="DESATURASE 1, ISOFORM A-RELATED"/>
    <property type="match status" value="1"/>
</dbReference>
<dbReference type="GO" id="GO:0005789">
    <property type="term" value="C:endoplasmic reticulum membrane"/>
    <property type="evidence" value="ECO:0007669"/>
    <property type="project" value="TreeGrafter"/>
</dbReference>
<comment type="domain">
    <text evidence="12">The histidine box domains are involved in binding the catalytic metal ions.</text>
</comment>
<evidence type="ECO:0000313" key="15">
    <source>
        <dbReference type="EMBL" id="KAG5667062.1"/>
    </source>
</evidence>
<comment type="similarity">
    <text evidence="2 12">Belongs to the fatty acid desaturase type 1 family.</text>
</comment>
<keyword evidence="5" id="KW-0276">Fatty acid metabolism</keyword>
<evidence type="ECO:0000256" key="12">
    <source>
        <dbReference type="RuleBase" id="RU000581"/>
    </source>
</evidence>
<accession>A0A9J6BBU6</accession>
<keyword evidence="3 12" id="KW-0444">Lipid biosynthesis</keyword>
<gene>
    <name evidence="15" type="ORF">PVAND_015062</name>
</gene>
<comment type="cofactor">
    <cofactor evidence="12">
        <name>Fe(2+)</name>
        <dbReference type="ChEBI" id="CHEBI:29033"/>
    </cofactor>
</comment>
<organism evidence="15 16">
    <name type="scientific">Polypedilum vanderplanki</name>
    <name type="common">Sleeping chironomid midge</name>
    <dbReference type="NCBI Taxonomy" id="319348"/>
    <lineage>
        <taxon>Eukaryota</taxon>
        <taxon>Metazoa</taxon>
        <taxon>Ecdysozoa</taxon>
        <taxon>Arthropoda</taxon>
        <taxon>Hexapoda</taxon>
        <taxon>Insecta</taxon>
        <taxon>Pterygota</taxon>
        <taxon>Neoptera</taxon>
        <taxon>Endopterygota</taxon>
        <taxon>Diptera</taxon>
        <taxon>Nematocera</taxon>
        <taxon>Chironomoidea</taxon>
        <taxon>Chironomidae</taxon>
        <taxon>Chironominae</taxon>
        <taxon>Polypedilum</taxon>
        <taxon>Polypedilum</taxon>
    </lineage>
</organism>
<evidence type="ECO:0000256" key="10">
    <source>
        <dbReference type="ARBA" id="ARBA00023136"/>
    </source>
</evidence>
<name>A0A9J6BBU6_POLVA</name>